<sequence>MLIYIGTIAVTVLLAWLVEHARQKHFIFFFMVLVPSCVSGFRGVGTDYFAYKLRYEKVVRGIKTDLDGTDLSGLFYQVLKKVGYFLFGYQSVIFLFSFFTILIAFYIFFQLRNRLSFSFAVFSYMTSLYLYSFNIFRQFLSAELFILALLFIREKRSKWIVLVTLVLSVGVHSSSLLYLFIAFIVFFIKNNEKMKTCIYVATALLIILIPYLAKLLSNFASLIPHYAYYFLHFQYIGLGVGIFRYVLLAWIPIYLVSYKKKLFSIDISSEYADFVFIAMIGSILSLLSYVSDTFIYRICYTGLCALPIVLGLMVKQFKKKHVFLILAIVLGHILFMSYDFFYLNTGEIVPFSFFNESVL</sequence>
<feature type="transmembrane region" description="Helical" evidence="1">
    <location>
        <begin position="115"/>
        <end position="131"/>
    </location>
</feature>
<feature type="transmembrane region" description="Helical" evidence="1">
    <location>
        <begin position="294"/>
        <end position="314"/>
    </location>
</feature>
<evidence type="ECO:0000313" key="3">
    <source>
        <dbReference type="Proteomes" id="UP001357973"/>
    </source>
</evidence>
<feature type="transmembrane region" description="Helical" evidence="1">
    <location>
        <begin position="159"/>
        <end position="187"/>
    </location>
</feature>
<feature type="transmembrane region" description="Helical" evidence="1">
    <location>
        <begin position="27"/>
        <end position="50"/>
    </location>
</feature>
<gene>
    <name evidence="2" type="ORF">B19861_16200</name>
</gene>
<protein>
    <recommendedName>
        <fullName evidence="4">EpsG family protein</fullName>
    </recommendedName>
</protein>
<feature type="transmembrane region" description="Helical" evidence="1">
    <location>
        <begin position="321"/>
        <end position="343"/>
    </location>
</feature>
<name>A0ABM8IRF3_BIFAD</name>
<feature type="transmembrane region" description="Helical" evidence="1">
    <location>
        <begin position="270"/>
        <end position="288"/>
    </location>
</feature>
<dbReference type="Proteomes" id="UP001357973">
    <property type="component" value="Chromosome"/>
</dbReference>
<feature type="transmembrane region" description="Helical" evidence="1">
    <location>
        <begin position="196"/>
        <end position="213"/>
    </location>
</feature>
<reference evidence="2 3" key="1">
    <citation type="submission" date="2023-06" db="EMBL/GenBank/DDBJ databases">
        <title>Complete Genome Sequences of Bifidobacterium faecale strain JCM19861T was isolated from human faeces by Jung-Hye Choi et al. (2014).</title>
        <authorList>
            <person name="Okuhama S."/>
            <person name="Takahashi H."/>
            <person name="Imaizumi K."/>
            <person name="Nakayama S."/>
            <person name="Ogata Y."/>
            <person name="Suda W."/>
        </authorList>
    </citation>
    <scope>NUCLEOTIDE SEQUENCE [LARGE SCALE GENOMIC DNA]</scope>
    <source>
        <strain evidence="2 3">JCM 19861</strain>
    </source>
</reference>
<evidence type="ECO:0000256" key="1">
    <source>
        <dbReference type="SAM" id="Phobius"/>
    </source>
</evidence>
<keyword evidence="1" id="KW-0472">Membrane</keyword>
<dbReference type="RefSeq" id="WP_347309520.1">
    <property type="nucleotide sequence ID" value="NZ_AP028457.1"/>
</dbReference>
<keyword evidence="3" id="KW-1185">Reference proteome</keyword>
<keyword evidence="1" id="KW-0812">Transmembrane</keyword>
<keyword evidence="1" id="KW-1133">Transmembrane helix</keyword>
<accession>A0ABM8IRF3</accession>
<evidence type="ECO:0008006" key="4">
    <source>
        <dbReference type="Google" id="ProtNLM"/>
    </source>
</evidence>
<dbReference type="InterPro" id="IPR049458">
    <property type="entry name" value="EpsG-like"/>
</dbReference>
<feature type="transmembrane region" description="Helical" evidence="1">
    <location>
        <begin position="84"/>
        <end position="109"/>
    </location>
</feature>
<feature type="transmembrane region" description="Helical" evidence="1">
    <location>
        <begin position="233"/>
        <end position="258"/>
    </location>
</feature>
<dbReference type="EMBL" id="AP028457">
    <property type="protein sequence ID" value="BEK83678.1"/>
    <property type="molecule type" value="Genomic_DNA"/>
</dbReference>
<organism evidence="2 3">
    <name type="scientific">Bifidobacterium adolescentis</name>
    <dbReference type="NCBI Taxonomy" id="1680"/>
    <lineage>
        <taxon>Bacteria</taxon>
        <taxon>Bacillati</taxon>
        <taxon>Actinomycetota</taxon>
        <taxon>Actinomycetes</taxon>
        <taxon>Bifidobacteriales</taxon>
        <taxon>Bifidobacteriaceae</taxon>
        <taxon>Bifidobacterium</taxon>
    </lineage>
</organism>
<proteinExistence type="predicted"/>
<dbReference type="Pfam" id="PF14897">
    <property type="entry name" value="EpsG"/>
    <property type="match status" value="1"/>
</dbReference>
<evidence type="ECO:0000313" key="2">
    <source>
        <dbReference type="EMBL" id="BEK83678.1"/>
    </source>
</evidence>